<dbReference type="InterPro" id="IPR054471">
    <property type="entry name" value="GPIID_WHD"/>
</dbReference>
<dbReference type="InterPro" id="IPR019775">
    <property type="entry name" value="WD40_repeat_CS"/>
</dbReference>
<dbReference type="PROSITE" id="PS50294">
    <property type="entry name" value="WD_REPEATS_REGION"/>
    <property type="match status" value="1"/>
</dbReference>
<dbReference type="InterPro" id="IPR001680">
    <property type="entry name" value="WD40_rpt"/>
</dbReference>
<dbReference type="RefSeq" id="XP_033578609.1">
    <property type="nucleotide sequence ID" value="XM_033717719.1"/>
</dbReference>
<evidence type="ECO:0000313" key="5">
    <source>
        <dbReference type="EMBL" id="KAF2811645.1"/>
    </source>
</evidence>
<dbReference type="Pfam" id="PF06985">
    <property type="entry name" value="HET"/>
    <property type="match status" value="1"/>
</dbReference>
<accession>A0A6A6YUJ8</accession>
<dbReference type="GeneID" id="54458612"/>
<reference evidence="7" key="2">
    <citation type="submission" date="2020-04" db="EMBL/GenBank/DDBJ databases">
        <authorList>
            <consortium name="NCBI Genome Project"/>
        </authorList>
    </citation>
    <scope>NUCLEOTIDE SEQUENCE</scope>
    <source>
        <strain evidence="7">CBS 304.34</strain>
    </source>
</reference>
<dbReference type="AlphaFoldDB" id="A0A6A6YUJ8"/>
<evidence type="ECO:0000256" key="2">
    <source>
        <dbReference type="ARBA" id="ARBA00022737"/>
    </source>
</evidence>
<dbReference type="PROSITE" id="PS50837">
    <property type="entry name" value="NACHT"/>
    <property type="match status" value="1"/>
</dbReference>
<evidence type="ECO:0000256" key="1">
    <source>
        <dbReference type="ARBA" id="ARBA00022574"/>
    </source>
</evidence>
<dbReference type="PROSITE" id="PS00678">
    <property type="entry name" value="WD_REPEATS_1"/>
    <property type="match status" value="1"/>
</dbReference>
<organism evidence="5">
    <name type="scientific">Mytilinidion resinicola</name>
    <dbReference type="NCBI Taxonomy" id="574789"/>
    <lineage>
        <taxon>Eukaryota</taxon>
        <taxon>Fungi</taxon>
        <taxon>Dikarya</taxon>
        <taxon>Ascomycota</taxon>
        <taxon>Pezizomycotina</taxon>
        <taxon>Dothideomycetes</taxon>
        <taxon>Pleosporomycetidae</taxon>
        <taxon>Mytilinidiales</taxon>
        <taxon>Mytilinidiaceae</taxon>
        <taxon>Mytilinidion</taxon>
    </lineage>
</organism>
<dbReference type="Pfam" id="PF00400">
    <property type="entry name" value="WD40"/>
    <property type="match status" value="1"/>
</dbReference>
<dbReference type="FunFam" id="3.40.50.300:FF:001638">
    <property type="entry name" value="NACHT and WD40 domain protein"/>
    <property type="match status" value="1"/>
</dbReference>
<dbReference type="InterPro" id="IPR036322">
    <property type="entry name" value="WD40_repeat_dom_sf"/>
</dbReference>
<keyword evidence="1 3" id="KW-0853">WD repeat</keyword>
<dbReference type="PROSITE" id="PS50082">
    <property type="entry name" value="WD_REPEATS_2"/>
    <property type="match status" value="1"/>
</dbReference>
<dbReference type="InterPro" id="IPR010730">
    <property type="entry name" value="HET"/>
</dbReference>
<gene>
    <name evidence="5 7" type="ORF">BDZ99DRAFT_440534</name>
</gene>
<dbReference type="InterPro" id="IPR015943">
    <property type="entry name" value="WD40/YVTN_repeat-like_dom_sf"/>
</dbReference>
<dbReference type="Pfam" id="PF22939">
    <property type="entry name" value="WHD_GPIID"/>
    <property type="match status" value="1"/>
</dbReference>
<feature type="domain" description="NACHT" evidence="4">
    <location>
        <begin position="297"/>
        <end position="518"/>
    </location>
</feature>
<dbReference type="Gene3D" id="3.40.50.300">
    <property type="entry name" value="P-loop containing nucleotide triphosphate hydrolases"/>
    <property type="match status" value="1"/>
</dbReference>
<dbReference type="OrthoDB" id="538223at2759"/>
<dbReference type="PANTHER" id="PTHR10622:SF13">
    <property type="entry name" value="NACHT DOMAIN-CONTAINING PROTEIN"/>
    <property type="match status" value="1"/>
</dbReference>
<dbReference type="SMART" id="SM00320">
    <property type="entry name" value="WD40"/>
    <property type="match status" value="1"/>
</dbReference>
<sequence>MRLLLRNDAGEISLTKYFVGDDPIPPYAILSHTWKEGHEVTFRDLMDGTGLDKAGYDKIQFCGRQAERDGLPYFWVDTCCIDKSNPVELRDAINSMFRWYQDAVRCYVYLSDVSTVKRKANDNSYQYTWERAFRESRWFTRGWTLQELLAPTSVEFFSREQKKLGNKRSLRQHIREITGIPNAALEGARLSQFSNTERFLWIQCRQTKVEEDKAYSLLGIFDVEMPLRYGEGSTSAFKRLEEEIDKLNKCLRDLRSTDPCDDKKRIEDTKGGLLVDSYHWILKNSDFQQWRDNQQSRLLWVKGDPGKGKTMLLCGIVDELKKSIIKTNLLSYFFCQATDSRLNSATAVLRGLLYLLVKQQPSLISHMRKKYDHAGKTLFEDPNAWVALSEIFTHILQDPNLSSTYLIIDALDECITDLSKLLAFIVEKTPVSSRVKWVVSSRNCLDIGKRLGKVGQRVNLSLELNTESISMAVNIYIRHKVLQLAEDKMYNDKTRDAVLAHLLANANNTFLWVALVCQNLEKTLRWNAVAKLSAFPPGLDSLYERMMEQICNSDDADLCKRILALISIVYRPVTLKELTSLVEMLDDIADDLASTREIIDLCGSFLTHREGIIYFVHQSAKDFLLTTASSTVFPSGREEVYYAILSRSLQVMSRTLQRNMYNLGSLGYPAELVTQPDPDPLAASRYSCVYWVNHLCNWIPNASIDHSLDLQDSGAVKSFLEEKYLYWLEALSLCKSIPEGVVSVARFEAVIQERANACALIKLVQDARRFIMYHKWAIENCPLQAYASALVFSPARSLIRGLFKKEEPRWITIKPAIEDEWGACLQTLEGHSDAVNSVAFSHDSTRLASASASASYDRTVKIWDANSGACLQTLDVTQVEIDVNSDFYGCLARCLYTRGRRGASPGGITWYLFLTRYLIHPVS</sequence>
<evidence type="ECO:0000313" key="7">
    <source>
        <dbReference type="RefSeq" id="XP_033578609.1"/>
    </source>
</evidence>
<name>A0A6A6YUJ8_9PEZI</name>
<protein>
    <submittedName>
        <fullName evidence="5 7">HET-domain-containing protein</fullName>
    </submittedName>
</protein>
<dbReference type="InterPro" id="IPR027417">
    <property type="entry name" value="P-loop_NTPase"/>
</dbReference>
<reference evidence="7" key="3">
    <citation type="submission" date="2025-04" db="UniProtKB">
        <authorList>
            <consortium name="RefSeq"/>
        </authorList>
    </citation>
    <scope>IDENTIFICATION</scope>
    <source>
        <strain evidence="7">CBS 304.34</strain>
    </source>
</reference>
<dbReference type="Pfam" id="PF24883">
    <property type="entry name" value="NPHP3_N"/>
    <property type="match status" value="1"/>
</dbReference>
<proteinExistence type="predicted"/>
<keyword evidence="2" id="KW-0677">Repeat</keyword>
<dbReference type="PANTHER" id="PTHR10622">
    <property type="entry name" value="HET DOMAIN-CONTAINING PROTEIN"/>
    <property type="match status" value="1"/>
</dbReference>
<dbReference type="InterPro" id="IPR007111">
    <property type="entry name" value="NACHT_NTPase"/>
</dbReference>
<dbReference type="InterPro" id="IPR056884">
    <property type="entry name" value="NPHP3-like_N"/>
</dbReference>
<dbReference type="EMBL" id="MU003698">
    <property type="protein sequence ID" value="KAF2811645.1"/>
    <property type="molecule type" value="Genomic_DNA"/>
</dbReference>
<dbReference type="Proteomes" id="UP000504636">
    <property type="component" value="Unplaced"/>
</dbReference>
<feature type="repeat" description="WD" evidence="3">
    <location>
        <begin position="828"/>
        <end position="873"/>
    </location>
</feature>
<evidence type="ECO:0000256" key="3">
    <source>
        <dbReference type="PROSITE-ProRule" id="PRU00221"/>
    </source>
</evidence>
<keyword evidence="6" id="KW-1185">Reference proteome</keyword>
<evidence type="ECO:0000313" key="6">
    <source>
        <dbReference type="Proteomes" id="UP000504636"/>
    </source>
</evidence>
<evidence type="ECO:0000259" key="4">
    <source>
        <dbReference type="PROSITE" id="PS50837"/>
    </source>
</evidence>
<reference evidence="5 7" key="1">
    <citation type="journal article" date="2020" name="Stud. Mycol.">
        <title>101 Dothideomycetes genomes: a test case for predicting lifestyles and emergence of pathogens.</title>
        <authorList>
            <person name="Haridas S."/>
            <person name="Albert R."/>
            <person name="Binder M."/>
            <person name="Bloem J."/>
            <person name="Labutti K."/>
            <person name="Salamov A."/>
            <person name="Andreopoulos B."/>
            <person name="Baker S."/>
            <person name="Barry K."/>
            <person name="Bills G."/>
            <person name="Bluhm B."/>
            <person name="Cannon C."/>
            <person name="Castanera R."/>
            <person name="Culley D."/>
            <person name="Daum C."/>
            <person name="Ezra D."/>
            <person name="Gonzalez J."/>
            <person name="Henrissat B."/>
            <person name="Kuo A."/>
            <person name="Liang C."/>
            <person name="Lipzen A."/>
            <person name="Lutzoni F."/>
            <person name="Magnuson J."/>
            <person name="Mondo S."/>
            <person name="Nolan M."/>
            <person name="Ohm R."/>
            <person name="Pangilinan J."/>
            <person name="Park H.-J."/>
            <person name="Ramirez L."/>
            <person name="Alfaro M."/>
            <person name="Sun H."/>
            <person name="Tritt A."/>
            <person name="Yoshinaga Y."/>
            <person name="Zwiers L.-H."/>
            <person name="Turgeon B."/>
            <person name="Goodwin S."/>
            <person name="Spatafora J."/>
            <person name="Crous P."/>
            <person name="Grigoriev I."/>
        </authorList>
    </citation>
    <scope>NUCLEOTIDE SEQUENCE</scope>
    <source>
        <strain evidence="5 7">CBS 304.34</strain>
    </source>
</reference>
<dbReference type="SUPFAM" id="SSF50978">
    <property type="entry name" value="WD40 repeat-like"/>
    <property type="match status" value="1"/>
</dbReference>
<dbReference type="Gene3D" id="2.130.10.10">
    <property type="entry name" value="YVTN repeat-like/Quinoprotein amine dehydrogenase"/>
    <property type="match status" value="1"/>
</dbReference>